<keyword evidence="1" id="KW-0472">Membrane</keyword>
<evidence type="ECO:0000313" key="3">
    <source>
        <dbReference type="Proteomes" id="UP000186040"/>
    </source>
</evidence>
<keyword evidence="1" id="KW-0812">Transmembrane</keyword>
<feature type="transmembrane region" description="Helical" evidence="1">
    <location>
        <begin position="31"/>
        <end position="50"/>
    </location>
</feature>
<name>A0A1Q9LDC8_9PSEU</name>
<dbReference type="Proteomes" id="UP000186040">
    <property type="component" value="Unassembled WGS sequence"/>
</dbReference>
<dbReference type="AlphaFoldDB" id="A0A1Q9LDC8"/>
<dbReference type="OrthoDB" id="3697105at2"/>
<evidence type="ECO:0000256" key="1">
    <source>
        <dbReference type="SAM" id="Phobius"/>
    </source>
</evidence>
<reference evidence="2 3" key="1">
    <citation type="submission" date="2016-10" db="EMBL/GenBank/DDBJ databases">
        <title>The Draft Genome Sequence of Actinokineospora bangkokensis 44EHWT reveals the biosynthetic pathway of antifungal compounds Thailandins with unusual extender unit butylmalonyl-CoA.</title>
        <authorList>
            <person name="Greule A."/>
            <person name="Intra B."/>
            <person name="Flemming S."/>
            <person name="Rommel M.G."/>
            <person name="Panbangred W."/>
            <person name="Bechthold A."/>
        </authorList>
    </citation>
    <scope>NUCLEOTIDE SEQUENCE [LARGE SCALE GENOMIC DNA]</scope>
    <source>
        <strain evidence="2 3">44EHW</strain>
    </source>
</reference>
<keyword evidence="1" id="KW-1133">Transmembrane helix</keyword>
<dbReference type="EMBL" id="MKQR01000028">
    <property type="protein sequence ID" value="OLR90014.1"/>
    <property type="molecule type" value="Genomic_DNA"/>
</dbReference>
<dbReference type="RefSeq" id="WP_075978222.1">
    <property type="nucleotide sequence ID" value="NZ_MKQR01000028.1"/>
</dbReference>
<protein>
    <submittedName>
        <fullName evidence="2">Uncharacterized protein</fullName>
    </submittedName>
</protein>
<organism evidence="2 3">
    <name type="scientific">Actinokineospora bangkokensis</name>
    <dbReference type="NCBI Taxonomy" id="1193682"/>
    <lineage>
        <taxon>Bacteria</taxon>
        <taxon>Bacillati</taxon>
        <taxon>Actinomycetota</taxon>
        <taxon>Actinomycetes</taxon>
        <taxon>Pseudonocardiales</taxon>
        <taxon>Pseudonocardiaceae</taxon>
        <taxon>Actinokineospora</taxon>
    </lineage>
</organism>
<keyword evidence="3" id="KW-1185">Reference proteome</keyword>
<dbReference type="STRING" id="1193682.BJP25_03270"/>
<sequence length="153" mass="16101">MTTLRTAAIAALAGVGVVVLAAWPGDLPVFWAVVLGVPAAAVAFAGARFAGPLEPDWAPLPEPAGTATNPQAATLAGRLAEAAEDPHRFRSRIRPRLLRLADARLLAHGVSGVDDPRARGLLGAELHRLLIDPRAELPPPGRFTELLHQLEDV</sequence>
<accession>A0A1Q9LDC8</accession>
<evidence type="ECO:0000313" key="2">
    <source>
        <dbReference type="EMBL" id="OLR90014.1"/>
    </source>
</evidence>
<gene>
    <name evidence="2" type="ORF">BJP25_03270</name>
</gene>
<comment type="caution">
    <text evidence="2">The sequence shown here is derived from an EMBL/GenBank/DDBJ whole genome shotgun (WGS) entry which is preliminary data.</text>
</comment>
<proteinExistence type="predicted"/>